<comment type="caution">
    <text evidence="1">The sequence shown here is derived from an EMBL/GenBank/DDBJ whole genome shotgun (WGS) entry which is preliminary data.</text>
</comment>
<proteinExistence type="predicted"/>
<gene>
    <name evidence="1" type="ORF">G6N74_00895</name>
</gene>
<reference evidence="1 2" key="1">
    <citation type="submission" date="2020-02" db="EMBL/GenBank/DDBJ databases">
        <title>Genome sequence of the type strain CGMCC 1.15528 of Mesorhizobium zhangyense.</title>
        <authorList>
            <person name="Gao J."/>
            <person name="Sun J."/>
        </authorList>
    </citation>
    <scope>NUCLEOTIDE SEQUENCE [LARGE SCALE GENOMIC DNA]</scope>
    <source>
        <strain evidence="1 2">CGMCC 1.15528</strain>
    </source>
</reference>
<evidence type="ECO:0000313" key="2">
    <source>
        <dbReference type="Proteomes" id="UP000481252"/>
    </source>
</evidence>
<organism evidence="1 2">
    <name type="scientific">Mesorhizobium zhangyense</name>
    <dbReference type="NCBI Taxonomy" id="1776730"/>
    <lineage>
        <taxon>Bacteria</taxon>
        <taxon>Pseudomonadati</taxon>
        <taxon>Pseudomonadota</taxon>
        <taxon>Alphaproteobacteria</taxon>
        <taxon>Hyphomicrobiales</taxon>
        <taxon>Phyllobacteriaceae</taxon>
        <taxon>Mesorhizobium</taxon>
    </lineage>
</organism>
<accession>A0A7C9V9F5</accession>
<evidence type="ECO:0000313" key="1">
    <source>
        <dbReference type="EMBL" id="NGN39611.1"/>
    </source>
</evidence>
<protein>
    <submittedName>
        <fullName evidence="1">Invasion associated locus B family protein</fullName>
    </submittedName>
</protein>
<dbReference type="Gene3D" id="2.60.40.1880">
    <property type="entry name" value="Invasion associated locus B (IalB) protein"/>
    <property type="match status" value="1"/>
</dbReference>
<dbReference type="EMBL" id="JAAKZG010000001">
    <property type="protein sequence ID" value="NGN39611.1"/>
    <property type="molecule type" value="Genomic_DNA"/>
</dbReference>
<dbReference type="AlphaFoldDB" id="A0A7C9V9F5"/>
<keyword evidence="2" id="KW-1185">Reference proteome</keyword>
<dbReference type="InterPro" id="IPR010642">
    <property type="entry name" value="Invasion_prot_B"/>
</dbReference>
<name>A0A7C9V9F5_9HYPH</name>
<dbReference type="Pfam" id="PF06776">
    <property type="entry name" value="IalB"/>
    <property type="match status" value="1"/>
</dbReference>
<dbReference type="InterPro" id="IPR038696">
    <property type="entry name" value="IalB_sf"/>
</dbReference>
<sequence>MSAVQPDQLAESIPAGQGDVLLAQNATAPAAPSNLPGGASSLQETYEDWQVACVQRGEGKFCSMSQQQAQQSGQRILAIEINKIDAGKTEGVLALPFGLALDSGVTLQVDEKPAGKPLRFRTCIPAGCLVPVSFDAAMVAALRGGTALKLAAAASENGQPVNFSISLKGFGAALDRTAALVK</sequence>
<dbReference type="Proteomes" id="UP000481252">
    <property type="component" value="Unassembled WGS sequence"/>
</dbReference>